<organism evidence="1">
    <name type="scientific">viral metagenome</name>
    <dbReference type="NCBI Taxonomy" id="1070528"/>
    <lineage>
        <taxon>unclassified sequences</taxon>
        <taxon>metagenomes</taxon>
        <taxon>organismal metagenomes</taxon>
    </lineage>
</organism>
<evidence type="ECO:0000313" key="1">
    <source>
        <dbReference type="EMBL" id="QHT16993.1"/>
    </source>
</evidence>
<proteinExistence type="predicted"/>
<protein>
    <submittedName>
        <fullName evidence="1">Uncharacterized protein</fullName>
    </submittedName>
</protein>
<accession>A0A6C0DK98</accession>
<name>A0A6C0DK98_9ZZZZ</name>
<dbReference type="InterPro" id="IPR007031">
    <property type="entry name" value="Poxvirus_VLTF3"/>
</dbReference>
<dbReference type="GO" id="GO:0046782">
    <property type="term" value="P:regulation of viral transcription"/>
    <property type="evidence" value="ECO:0007669"/>
    <property type="project" value="InterPro"/>
</dbReference>
<dbReference type="AlphaFoldDB" id="A0A6C0DK98"/>
<reference evidence="1" key="1">
    <citation type="journal article" date="2020" name="Nature">
        <title>Giant virus diversity and host interactions through global metagenomics.</title>
        <authorList>
            <person name="Schulz F."/>
            <person name="Roux S."/>
            <person name="Paez-Espino D."/>
            <person name="Jungbluth S."/>
            <person name="Walsh D.A."/>
            <person name="Denef V.J."/>
            <person name="McMahon K.D."/>
            <person name="Konstantinidis K.T."/>
            <person name="Eloe-Fadrosh E.A."/>
            <person name="Kyrpides N.C."/>
            <person name="Woyke T."/>
        </authorList>
    </citation>
    <scope>NUCLEOTIDE SEQUENCE</scope>
    <source>
        <strain evidence="1">GVMAG-M-3300023174-207</strain>
    </source>
</reference>
<dbReference type="EMBL" id="MN739629">
    <property type="protein sequence ID" value="QHT16993.1"/>
    <property type="molecule type" value="Genomic_DNA"/>
</dbReference>
<dbReference type="Pfam" id="PF04947">
    <property type="entry name" value="Pox_VLTF3"/>
    <property type="match status" value="1"/>
</dbReference>
<sequence length="405" mass="48822">MEDDILHIHEKILKYFSVENDNIPVYIKLMQNLLWQGLNCTVPYGIINEKSELENISKNYDINEKTKKKKPEEITYREYKNLYEFIVSLNTYLNTLKTEQEIYNYKTMDILENYKIELTKPKVSTFRGTEKKENDTDIQDVILEFNTILEELKEKNIVFYSDRLSYYLKKYRMNTVYTIYNPFEDNKIKVKRKKKNYYCKCFEKGEDSSGNSICKNCGKIYNELEETVNYSDYSRVNITQRFHYEKRCHFRDTINQYQGKQNKYIPQKVFDDVNYMIEMHGLDINNVTIKHIGMFLSETKNSKYYEDKQLIYSMITKKEKPDISKYEKKLFEDFEKLVEVFLKIKGERKNFLHAHYVLTQLLLRQGVKLPENSLNCLRTPARLREHDDIYQRCCDILGWNFKPLS</sequence>